<reference evidence="4" key="1">
    <citation type="submission" date="2021-03" db="EMBL/GenBank/DDBJ databases">
        <authorList>
            <person name="Wang G."/>
        </authorList>
    </citation>
    <scope>NUCLEOTIDE SEQUENCE</scope>
    <source>
        <strain evidence="4">KCTC 12899</strain>
    </source>
</reference>
<dbReference type="EMBL" id="JAFREP010000032">
    <property type="protein sequence ID" value="MBO1322157.1"/>
    <property type="molecule type" value="Genomic_DNA"/>
</dbReference>
<sequence length="332" mass="35683">MNTNVLTEDTKAILLLCGVFGNDRTYKPLSLTEYGKLVRWLVDAKMRPRHLLRAESFSQAGVGAGINPERLKGLLSRGVLLGFALEAWQRDGIWVISRGDVQYPARFKKRLKHKAPPLLFGIGNPGLLVGGGLGIVGSRNVDGEGDLFARHIAGLGASNGMPVVSGGARGVDQSAMNAALEAGGVSIGVLADSLLKRSLERANRRALAEGRLLLLSPYHPQARFSVGGAMGRNKLIYALADFGVVVSADYQKGGTWAGAEEELKRENPVPVFVRVGDRMPEGNRRLVDLGAIPWPKSPAPGRLAHQLGDLSARHQQPRPEKNRGLFDAVALD</sequence>
<dbReference type="Gene3D" id="3.40.50.450">
    <property type="match status" value="1"/>
</dbReference>
<proteinExistence type="inferred from homology"/>
<dbReference type="SUPFAM" id="SSF102405">
    <property type="entry name" value="MCP/YpsA-like"/>
    <property type="match status" value="1"/>
</dbReference>
<dbReference type="Pfam" id="PF02481">
    <property type="entry name" value="DNA_processg_A"/>
    <property type="match status" value="1"/>
</dbReference>
<gene>
    <name evidence="4" type="ORF">J3U88_27030</name>
</gene>
<protein>
    <submittedName>
        <fullName evidence="4">DNA-protecting protein DprA</fullName>
    </submittedName>
</protein>
<feature type="region of interest" description="Disordered" evidence="2">
    <location>
        <begin position="311"/>
        <end position="332"/>
    </location>
</feature>
<dbReference type="PANTHER" id="PTHR43022">
    <property type="entry name" value="PROTEIN SMF"/>
    <property type="match status" value="1"/>
</dbReference>
<organism evidence="4 5">
    <name type="scientific">Acanthopleuribacter pedis</name>
    <dbReference type="NCBI Taxonomy" id="442870"/>
    <lineage>
        <taxon>Bacteria</taxon>
        <taxon>Pseudomonadati</taxon>
        <taxon>Acidobacteriota</taxon>
        <taxon>Holophagae</taxon>
        <taxon>Acanthopleuribacterales</taxon>
        <taxon>Acanthopleuribacteraceae</taxon>
        <taxon>Acanthopleuribacter</taxon>
    </lineage>
</organism>
<evidence type="ECO:0000256" key="1">
    <source>
        <dbReference type="ARBA" id="ARBA00006525"/>
    </source>
</evidence>
<comment type="similarity">
    <text evidence="1">Belongs to the DprA/Smf family.</text>
</comment>
<accession>A0A8J7U5W9</accession>
<dbReference type="Proteomes" id="UP000664417">
    <property type="component" value="Unassembled WGS sequence"/>
</dbReference>
<evidence type="ECO:0000256" key="2">
    <source>
        <dbReference type="SAM" id="MobiDB-lite"/>
    </source>
</evidence>
<keyword evidence="5" id="KW-1185">Reference proteome</keyword>
<evidence type="ECO:0000259" key="3">
    <source>
        <dbReference type="Pfam" id="PF02481"/>
    </source>
</evidence>
<dbReference type="InterPro" id="IPR057666">
    <property type="entry name" value="DrpA_SLOG"/>
</dbReference>
<dbReference type="RefSeq" id="WP_207862130.1">
    <property type="nucleotide sequence ID" value="NZ_JAFREP010000032.1"/>
</dbReference>
<dbReference type="InterPro" id="IPR003488">
    <property type="entry name" value="DprA"/>
</dbReference>
<comment type="caution">
    <text evidence="4">The sequence shown here is derived from an EMBL/GenBank/DDBJ whole genome shotgun (WGS) entry which is preliminary data.</text>
</comment>
<dbReference type="GO" id="GO:0009294">
    <property type="term" value="P:DNA-mediated transformation"/>
    <property type="evidence" value="ECO:0007669"/>
    <property type="project" value="InterPro"/>
</dbReference>
<dbReference type="PANTHER" id="PTHR43022:SF1">
    <property type="entry name" value="PROTEIN SMF"/>
    <property type="match status" value="1"/>
</dbReference>
<name>A0A8J7U5W9_9BACT</name>
<evidence type="ECO:0000313" key="5">
    <source>
        <dbReference type="Proteomes" id="UP000664417"/>
    </source>
</evidence>
<feature type="domain" description="Smf/DprA SLOG" evidence="3">
    <location>
        <begin position="95"/>
        <end position="291"/>
    </location>
</feature>
<evidence type="ECO:0000313" key="4">
    <source>
        <dbReference type="EMBL" id="MBO1322157.1"/>
    </source>
</evidence>
<dbReference type="AlphaFoldDB" id="A0A8J7U5W9"/>